<dbReference type="GeneID" id="183914"/>
<feature type="region of interest" description="Disordered" evidence="1">
    <location>
        <begin position="345"/>
        <end position="395"/>
    </location>
</feature>
<dbReference type="WormBase" id="D1054.5">
    <property type="protein sequence ID" value="CE35446"/>
    <property type="gene ID" value="WBGene00008372"/>
</dbReference>
<dbReference type="InParanoid" id="Q18945"/>
<dbReference type="SMR" id="Q18945"/>
<dbReference type="IntAct" id="Q18945">
    <property type="interactions" value="2"/>
</dbReference>
<dbReference type="AGR" id="WB:WBGene00008372"/>
<organism evidence="2 3">
    <name type="scientific">Caenorhabditis elegans</name>
    <dbReference type="NCBI Taxonomy" id="6239"/>
    <lineage>
        <taxon>Eukaryota</taxon>
        <taxon>Metazoa</taxon>
        <taxon>Ecdysozoa</taxon>
        <taxon>Nematoda</taxon>
        <taxon>Chromadorea</taxon>
        <taxon>Rhabditida</taxon>
        <taxon>Rhabditina</taxon>
        <taxon>Rhabditomorpha</taxon>
        <taxon>Rhabditoidea</taxon>
        <taxon>Rhabditidae</taxon>
        <taxon>Peloderinae</taxon>
        <taxon>Caenorhabditis</taxon>
    </lineage>
</organism>
<evidence type="ECO:0000313" key="4">
    <source>
        <dbReference type="WormBase" id="D1054.5"/>
    </source>
</evidence>
<evidence type="ECO:0000313" key="3">
    <source>
        <dbReference type="Proteomes" id="UP000001940"/>
    </source>
</evidence>
<reference evidence="2 3" key="1">
    <citation type="journal article" date="1998" name="Science">
        <title>Genome sequence of the nematode C. elegans: a platform for investigating biology.</title>
        <authorList>
            <consortium name="The C. elegans sequencing consortium"/>
            <person name="Sulson J.E."/>
            <person name="Waterston R."/>
        </authorList>
    </citation>
    <scope>NUCLEOTIDE SEQUENCE [LARGE SCALE GENOMIC DNA]</scope>
    <source>
        <strain evidence="2 3">Bristol N2</strain>
    </source>
</reference>
<sequence length="395" mass="44160">MISIMFRSMLKFVKKKASGTNSLQNVEISRPTNLIVSKHKLVRTDTDFILVMEDDKIIGILDKRDLELAVVPTDIAPSLSSISPPSSSVLPTDSQTYLAPDSIRSIGERTPLPLSSPTGVSPSQYKTLPAGFGAKHQSNIPRFQWQSSQNNMTSYGEQGSSYRSTSVEQLFSPPILSANGRNRSESALRPQGSHKYDTISFSPSSNQFPGSSSAQCNVEIRLGDDRTPPPPPNRAPPAPLSFTRCHNTIVHPECSFQLDYTEVQTVSVEDPDLKDMSLEEMRRHAEDIESYIQDQVKQQWSQQKNETEKWIEQIAGKVAKTETMNTIRLEMTNKKRPSLSQAFLPFESDTSSQSTDPTDPEPHNGYEKLYTSRDKAVIKRQGTNESEGDIEDMRF</sequence>
<dbReference type="OrthoDB" id="5850836at2759"/>
<dbReference type="eggNOG" id="ENOG502TGDZ">
    <property type="taxonomic scope" value="Eukaryota"/>
</dbReference>
<dbReference type="PaxDb" id="6239-D1054.5"/>
<dbReference type="PeptideAtlas" id="Q18945"/>
<dbReference type="DIP" id="DIP-27292N"/>
<dbReference type="AlphaFoldDB" id="Q18945"/>
<accession>Q18945</accession>
<proteinExistence type="predicted"/>
<dbReference type="Bgee" id="WBGene00008372">
    <property type="expression patterns" value="Expressed in material anatomical entity and 4 other cell types or tissues"/>
</dbReference>
<feature type="compositionally biased region" description="Basic and acidic residues" evidence="1">
    <location>
        <begin position="360"/>
        <end position="377"/>
    </location>
</feature>
<evidence type="ECO:0000313" key="2">
    <source>
        <dbReference type="EMBL" id="CAA98437.2"/>
    </source>
</evidence>
<dbReference type="HOGENOM" id="CLU_720102_0_0_1"/>
<keyword evidence="3" id="KW-1185">Reference proteome</keyword>
<dbReference type="CTD" id="183914"/>
<dbReference type="KEGG" id="cel:CELE_D1054.5"/>
<dbReference type="PIR" id="T20300">
    <property type="entry name" value="T20300"/>
</dbReference>
<dbReference type="OMA" id="QPQGSHK"/>
<gene>
    <name evidence="2" type="ORF">CELE_D1054.5</name>
    <name evidence="2 4" type="ORF">D1054.5</name>
</gene>
<dbReference type="RefSeq" id="NP_505752.2">
    <property type="nucleotide sequence ID" value="NM_073351.2"/>
</dbReference>
<dbReference type="UCSC" id="D1054.5">
    <property type="organism name" value="c. elegans"/>
</dbReference>
<feature type="compositionally biased region" description="Low complexity" evidence="1">
    <location>
        <begin position="347"/>
        <end position="357"/>
    </location>
</feature>
<dbReference type="EMBL" id="BX284605">
    <property type="protein sequence ID" value="CAA98437.2"/>
    <property type="molecule type" value="Genomic_DNA"/>
</dbReference>
<dbReference type="FunCoup" id="Q18945">
    <property type="interactions" value="1580"/>
</dbReference>
<feature type="region of interest" description="Disordered" evidence="1">
    <location>
        <begin position="175"/>
        <end position="194"/>
    </location>
</feature>
<dbReference type="Proteomes" id="UP000001940">
    <property type="component" value="Chromosome V"/>
</dbReference>
<protein>
    <submittedName>
        <fullName evidence="2">CBS domain-containing protein</fullName>
    </submittedName>
</protein>
<name>Q18945_CAEEL</name>
<evidence type="ECO:0000256" key="1">
    <source>
        <dbReference type="SAM" id="MobiDB-lite"/>
    </source>
</evidence>
<feature type="compositionally biased region" description="Acidic residues" evidence="1">
    <location>
        <begin position="386"/>
        <end position="395"/>
    </location>
</feature>